<keyword evidence="1" id="KW-0732">Signal</keyword>
<organism evidence="2 3">
    <name type="scientific">Mucilaginibacter mali</name>
    <dbReference type="NCBI Taxonomy" id="2740462"/>
    <lineage>
        <taxon>Bacteria</taxon>
        <taxon>Pseudomonadati</taxon>
        <taxon>Bacteroidota</taxon>
        <taxon>Sphingobacteriia</taxon>
        <taxon>Sphingobacteriales</taxon>
        <taxon>Sphingobacteriaceae</taxon>
        <taxon>Mucilaginibacter</taxon>
    </lineage>
</organism>
<dbReference type="KEGG" id="mmab:HQ865_07870"/>
<name>A0A7D4TNA0_9SPHI</name>
<keyword evidence="3" id="KW-1185">Reference proteome</keyword>
<feature type="signal peptide" evidence="1">
    <location>
        <begin position="1"/>
        <end position="19"/>
    </location>
</feature>
<keyword evidence="2" id="KW-0645">Protease</keyword>
<keyword evidence="2" id="KW-0378">Hydrolase</keyword>
<dbReference type="EMBL" id="CP054139">
    <property type="protein sequence ID" value="QKJ29674.1"/>
    <property type="molecule type" value="Genomic_DNA"/>
</dbReference>
<sequence length="576" mass="65294">MKKLLAVCLFLLAATCLYGQSVTGRVYRGAGDTTVANAVVYYSGSMNGGTMTDAHGQFELAARSAQIPIVVSCVGYYSSTVYYRDGQPLVVRLKPKQEMLKEVTITVDGMKREDEVAIFKREFLGVSKYALSCVITNIDDVNLHYNKKTRTLTASCYRPIIIENQKLGYTVSYYLNKFEKNPETVSIFGTYIFKDNVLPFDKNFKKTQQNREDAYDGSRMQFIRALWANTLDKTNFRVYTTFYDKLTAAEITVQDSLGQKYVHLRGRIYVVNTDNMHQDNPLTQRSNFTFIDRDGYFGEGLIWAGSISTQRMGDLLPFEYQPAAERDRKPAEQIAKAQGPADENATYADYLPAGKKLTPAEKDAMIFKRMVLTPLSPINNTMVVKRWQRPIRYKVYGSTGSKSYDKAIAANLKGLFSQMTASADFLMEEAAADSAVNLSILIGKLPDFKDQISIEAMDYFNRDMDRSGYFTYAEDGFKNMVQLINTDRLINGANIVRTEMVWPQLKYQLMAGLGFFGKLGYARENGHSIFNPEFSWLPYNGFKPFDKYLIRSLYHPLVKAGMQEAELDEAIKAMSL</sequence>
<proteinExistence type="predicted"/>
<evidence type="ECO:0000256" key="1">
    <source>
        <dbReference type="SAM" id="SignalP"/>
    </source>
</evidence>
<dbReference type="Pfam" id="PF13715">
    <property type="entry name" value="CarbopepD_reg_2"/>
    <property type="match status" value="1"/>
</dbReference>
<evidence type="ECO:0000313" key="3">
    <source>
        <dbReference type="Proteomes" id="UP000505355"/>
    </source>
</evidence>
<accession>A0A7D4TNA0</accession>
<dbReference type="SUPFAM" id="SSF49464">
    <property type="entry name" value="Carboxypeptidase regulatory domain-like"/>
    <property type="match status" value="1"/>
</dbReference>
<keyword evidence="2" id="KW-0121">Carboxypeptidase</keyword>
<protein>
    <submittedName>
        <fullName evidence="2">Carboxypeptidase-like regulatory domain-containing protein</fullName>
    </submittedName>
</protein>
<reference evidence="2 3" key="1">
    <citation type="submission" date="2020-05" db="EMBL/GenBank/DDBJ databases">
        <title>Mucilaginibacter mali sp. nov.</title>
        <authorList>
            <person name="Kim H.S."/>
            <person name="Lee K.C."/>
            <person name="Suh M.K."/>
            <person name="Kim J.-S."/>
            <person name="Han K.-I."/>
            <person name="Eom M.K."/>
            <person name="Shin Y.K."/>
            <person name="Lee J.-S."/>
        </authorList>
    </citation>
    <scope>NUCLEOTIDE SEQUENCE [LARGE SCALE GENOMIC DNA]</scope>
    <source>
        <strain evidence="2 3">G2-14</strain>
    </source>
</reference>
<dbReference type="AlphaFoldDB" id="A0A7D4TNA0"/>
<dbReference type="RefSeq" id="WP_173414366.1">
    <property type="nucleotide sequence ID" value="NZ_CP054139.1"/>
</dbReference>
<evidence type="ECO:0000313" key="2">
    <source>
        <dbReference type="EMBL" id="QKJ29674.1"/>
    </source>
</evidence>
<feature type="chain" id="PRO_5028955264" evidence="1">
    <location>
        <begin position="20"/>
        <end position="576"/>
    </location>
</feature>
<gene>
    <name evidence="2" type="ORF">HQ865_07870</name>
</gene>
<dbReference type="InterPro" id="IPR008969">
    <property type="entry name" value="CarboxyPept-like_regulatory"/>
</dbReference>
<dbReference type="Proteomes" id="UP000505355">
    <property type="component" value="Chromosome"/>
</dbReference>
<dbReference type="GO" id="GO:0004180">
    <property type="term" value="F:carboxypeptidase activity"/>
    <property type="evidence" value="ECO:0007669"/>
    <property type="project" value="UniProtKB-KW"/>
</dbReference>